<dbReference type="CDD" id="cd09621">
    <property type="entry name" value="CBM9_like_5"/>
    <property type="match status" value="1"/>
</dbReference>
<accession>A0A916ZKC4</accession>
<evidence type="ECO:0000256" key="3">
    <source>
        <dbReference type="SAM" id="SignalP"/>
    </source>
</evidence>
<dbReference type="GO" id="GO:0030246">
    <property type="term" value="F:carbohydrate binding"/>
    <property type="evidence" value="ECO:0007669"/>
    <property type="project" value="InterPro"/>
</dbReference>
<evidence type="ECO:0000313" key="6">
    <source>
        <dbReference type="Proteomes" id="UP000612456"/>
    </source>
</evidence>
<dbReference type="GO" id="GO:0004565">
    <property type="term" value="F:beta-galactosidase activity"/>
    <property type="evidence" value="ECO:0007669"/>
    <property type="project" value="InterPro"/>
</dbReference>
<dbReference type="Pfam" id="PF00395">
    <property type="entry name" value="SLH"/>
    <property type="match status" value="3"/>
</dbReference>
<keyword evidence="1" id="KW-0378">Hydrolase</keyword>
<evidence type="ECO:0000259" key="4">
    <source>
        <dbReference type="PROSITE" id="PS51272"/>
    </source>
</evidence>
<feature type="domain" description="SLH" evidence="4">
    <location>
        <begin position="1950"/>
        <end position="2013"/>
    </location>
</feature>
<proteinExistence type="predicted"/>
<comment type="caution">
    <text evidence="5">The sequence shown here is derived from an EMBL/GenBank/DDBJ whole genome shotgun (WGS) entry which is preliminary data.</text>
</comment>
<dbReference type="Pfam" id="PF13290">
    <property type="entry name" value="CHB_HEX_C_1"/>
    <property type="match status" value="1"/>
</dbReference>
<dbReference type="Gene3D" id="2.60.40.1190">
    <property type="match status" value="1"/>
</dbReference>
<feature type="signal peptide" evidence="3">
    <location>
        <begin position="1"/>
        <end position="24"/>
    </location>
</feature>
<dbReference type="PANTHER" id="PTHR43308">
    <property type="entry name" value="OUTER MEMBRANE PROTEIN ALPHA-RELATED"/>
    <property type="match status" value="1"/>
</dbReference>
<dbReference type="Gene3D" id="2.60.40.1080">
    <property type="match status" value="2"/>
</dbReference>
<dbReference type="SUPFAM" id="SSF49373">
    <property type="entry name" value="Invasin/intimin cell-adhesion fragments"/>
    <property type="match status" value="2"/>
</dbReference>
<keyword evidence="2" id="KW-0326">Glycosidase</keyword>
<dbReference type="InterPro" id="IPR008979">
    <property type="entry name" value="Galactose-bd-like_sf"/>
</dbReference>
<dbReference type="Gene3D" id="3.40.50.880">
    <property type="match status" value="1"/>
</dbReference>
<feature type="chain" id="PRO_5038557685" description="SLH domain-containing protein" evidence="3">
    <location>
        <begin position="25"/>
        <end position="2130"/>
    </location>
</feature>
<dbReference type="InterPro" id="IPR029062">
    <property type="entry name" value="Class_I_gatase-like"/>
</dbReference>
<dbReference type="SUPFAM" id="SSF49344">
    <property type="entry name" value="CBD9-like"/>
    <property type="match status" value="1"/>
</dbReference>
<dbReference type="PANTHER" id="PTHR43308:SF5">
    <property type="entry name" value="S-LAYER PROTEIN _ PEPTIDOGLYCAN ENDO-BETA-N-ACETYLGLUCOSAMINIDASE"/>
    <property type="match status" value="1"/>
</dbReference>
<dbReference type="InterPro" id="IPR051465">
    <property type="entry name" value="Cell_Envelope_Struct_Comp"/>
</dbReference>
<dbReference type="RefSeq" id="WP_189000603.1">
    <property type="nucleotide sequence ID" value="NZ_BMHP01000016.1"/>
</dbReference>
<evidence type="ECO:0000256" key="2">
    <source>
        <dbReference type="ARBA" id="ARBA00023295"/>
    </source>
</evidence>
<protein>
    <recommendedName>
        <fullName evidence="4">SLH domain-containing protein</fullName>
    </recommendedName>
</protein>
<dbReference type="GO" id="GO:0016052">
    <property type="term" value="P:carbohydrate catabolic process"/>
    <property type="evidence" value="ECO:0007669"/>
    <property type="project" value="InterPro"/>
</dbReference>
<dbReference type="SUPFAM" id="SSF49785">
    <property type="entry name" value="Galactose-binding domain-like"/>
    <property type="match status" value="1"/>
</dbReference>
<dbReference type="GO" id="GO:0009341">
    <property type="term" value="C:beta-galactosidase complex"/>
    <property type="evidence" value="ECO:0007669"/>
    <property type="project" value="InterPro"/>
</dbReference>
<dbReference type="InterPro" id="IPR059177">
    <property type="entry name" value="GH29D-like_dom"/>
</dbReference>
<evidence type="ECO:0000256" key="1">
    <source>
        <dbReference type="ARBA" id="ARBA00022801"/>
    </source>
</evidence>
<feature type="domain" description="SLH" evidence="4">
    <location>
        <begin position="2071"/>
        <end position="2130"/>
    </location>
</feature>
<dbReference type="Gene3D" id="3.20.20.80">
    <property type="entry name" value="Glycosidases"/>
    <property type="match status" value="1"/>
</dbReference>
<dbReference type="Pfam" id="PF06452">
    <property type="entry name" value="CBM9_1"/>
    <property type="match status" value="1"/>
</dbReference>
<dbReference type="InterPro" id="IPR008964">
    <property type="entry name" value="Invasin/intimin_cell_adhesion"/>
</dbReference>
<evidence type="ECO:0000313" key="5">
    <source>
        <dbReference type="EMBL" id="GGE01430.1"/>
    </source>
</evidence>
<gene>
    <name evidence="5" type="ORF">GCM10010911_70380</name>
</gene>
<dbReference type="SMART" id="SM00635">
    <property type="entry name" value="BID_2"/>
    <property type="match status" value="2"/>
</dbReference>
<keyword evidence="6" id="KW-1185">Reference proteome</keyword>
<dbReference type="Gene3D" id="2.60.120.260">
    <property type="entry name" value="Galactose-binding domain-like"/>
    <property type="match status" value="3"/>
</dbReference>
<dbReference type="InterPro" id="IPR010502">
    <property type="entry name" value="Carb-bd_dom_fam9"/>
</dbReference>
<reference evidence="5" key="2">
    <citation type="submission" date="2020-09" db="EMBL/GenBank/DDBJ databases">
        <authorList>
            <person name="Sun Q."/>
            <person name="Zhou Y."/>
        </authorList>
    </citation>
    <scope>NUCLEOTIDE SEQUENCE</scope>
    <source>
        <strain evidence="5">CGMCC 1.15178</strain>
    </source>
</reference>
<sequence length="2130" mass="233983">MLKKISVCLVLSLIVSLLSSLVGTDSGKVSASAQPLLPNPENSFWKFESYGGGDVEYSVVSDVYHSAAGQPGDHSLHVTNRTPLTPNVFTLAYQKVPVKPNTTYDLSLWVKGENVRGVSGPNFAIPDGIYDWQQIKASYTTGPQEHIYRYSIIVEDITDNVWLDDLSMTESGSSRNLPRNGSFEKQLQPVLVDGFENQDLWRGSQSLAGTAEAVQVTDRKNEGAYSEKLSFKMNAGGSPGYISSYWSPLQNLDLSGASTLLLDVYAESQTSHAIEPLIIKIYNASGGIVYESAITQLTSNQWNTVSVDLSDYLSLRNQVQSIEFYVYSGSESIEGRTEISYWIDNLRMLTMPAVQPVQASQGSGVVPAGTEVQLFAADDAIIYYTTDGSDPRVSITRAAYNQPIRIERSMVIKAYAEGDVGDASVVSEFAYEIGTGIPGESLIDVSDLMGSLGKSKYVPLFHADADLHLDGTWAGWEGYASLSLPADPSQILIDGWAGQEDLSATARFAYDEEALYVGVEVKDDTHEAYAGNEIWKGDSVQMAFSPDGEHYGPEYGFSHANGSSQVWRWNDGTAVLEASSVQLVSSQNGNVTTYQAKIPWGAIGANGKPANSLSFTFLVNDNDGNGRRGWIEWTGGIGKFKDPAQFGSFGLIPKGDQWHTRVEGKTVLSSGETQSYHYYITNFSENPIELRVNSPSLEWDRLLELPAGTMLKKSFDLRFSDIGKKDIAIQVSDPATGKIREDLLQLVVTPSKADLHARFDQLAARMPGLDQLLADAKARRIPTDYEQINASVIRKFLTYGKDDADHNMQERSIYVAEQLEALYDEAVDRLQGYLNGTLSARTVPRYKTGVERPSIQGRSFIAETTEAGTDQPNKSKVFFTGYGHFNQVRKDVAEFEDLGTNIIQIEIGPNSIIKPSIWEIIRASGVQGNIQFDANVKHSGDASMKLTNQSVMTPQVYLAVKQGVTVQPNTSYKFEAWVKGEDVNQVWFLGGASWLSRHAFPNGTYDWQKVTAEYTTGPDETWLEFLILSEDRTGSLWVDDISMTAEGSVVNMLDDPGFEESTNTEVTDKGYTVSTSAIRNDVQKVLQEASDHNVAVNLLLSPHYFPDFALAKWPELKSNNPHFLKFNLDSPKAKEIMSDYLKTIIPMVKDYPSLHSVTISNEAAYESNRDSQHLPKWHAYLRQLYDEKIEKLNALYGTSYESFDQVPMPSSYTPSVYYYDWTKFNNDLFSGWHRWMVDIIQGIAPELPVQVKIMGETLTAVPDMSWGVGVDLEQFGEFTQINGNDNNNLLGKGPDGFLRELKFYDLQSSLKAAPGLNSEDHIIADRDERYDSRQADHTRTVLWQGAMHGLSGAALWVWERSYDKNSDFYGSLLHRPDVVSTVGKTNLDLNRLANEVSAFQDDEPKVHILYSLPSTVYAAPTYMDALYRAYKAASYSGQKVGFMSEKQIREDGLGSTSVLIVPQATHVEASTLQGIHQYAAGGGTVLLMGDDSLQYDDRKQPQNAQLHLELLDNSTVLPADVSAIAMRDQLFDIYEQLNLDQVLLIDRDTDKPVMDVEWRSVLQDGKRLINIANYTEDVKKISIMINGQPAGELTDLLGGANYDASAMDLQLLRPYLLETESPSAYSRIEWDAESYTLEVGSSLQLKLYAIDRNGIRHAISTGAEFSTFTSAHPEIASVDSTGKLTALKEGETVITAKFKSFEATAKVTVQRANPGDGGSGWIPPVALPGIKGIQFDATPSRIKPGDARKLTVRALYENGKSEQLTAKAVFTSSHPDVVSVDAEGNIIGRLIGTATITAKYDSLTATVAVQVVDGSKLQQQSKRFEANQAGELKLGSQLVVRIPEGASAKPMTVTATIIDNPGGNAASGLLLASPVFEIVKEPADDFAKPITLELMIDSDKQGYEESAVYFFDKLKQGWVKLEGQTTGRTITVQVTSAGVFAIFAAKPADAAQIEFKDTVNHWARNAIAEAAALGIVKGTGEGTFRPNDLVTRAEFAAMLGRALQWEAEDAEAVFTDPIPSWAVGYVTAGAKLGIISGYTNQTFGAKQQISRTEMTAMIVRALKLPLDAGAEPPFKDANQTAKWAKPYVSAAANANLIRGKGGQLFAPQDKTTRAEAVTVIMNMLNMLENK</sequence>
<dbReference type="PROSITE" id="PS51272">
    <property type="entry name" value="SLH"/>
    <property type="match status" value="3"/>
</dbReference>
<dbReference type="InterPro" id="IPR013529">
    <property type="entry name" value="Glyco_hydro_42_N"/>
</dbReference>
<dbReference type="Pfam" id="PF02449">
    <property type="entry name" value="Glyco_hydro_42"/>
    <property type="match status" value="1"/>
</dbReference>
<dbReference type="InterPro" id="IPR003343">
    <property type="entry name" value="Big_2"/>
</dbReference>
<dbReference type="InterPro" id="IPR017853">
    <property type="entry name" value="GH"/>
</dbReference>
<keyword evidence="3" id="KW-0732">Signal</keyword>
<dbReference type="InterPro" id="IPR001119">
    <property type="entry name" value="SLH_dom"/>
</dbReference>
<reference evidence="5" key="1">
    <citation type="journal article" date="2014" name="Int. J. Syst. Evol. Microbiol.">
        <title>Complete genome sequence of Corynebacterium casei LMG S-19264T (=DSM 44701T), isolated from a smear-ripened cheese.</title>
        <authorList>
            <consortium name="US DOE Joint Genome Institute (JGI-PGF)"/>
            <person name="Walter F."/>
            <person name="Albersmeier A."/>
            <person name="Kalinowski J."/>
            <person name="Ruckert C."/>
        </authorList>
    </citation>
    <scope>NUCLEOTIDE SEQUENCE</scope>
    <source>
        <strain evidence="5">CGMCC 1.15178</strain>
    </source>
</reference>
<dbReference type="SUPFAM" id="SSF51445">
    <property type="entry name" value="(Trans)glycosidases"/>
    <property type="match status" value="1"/>
</dbReference>
<name>A0A916ZKC4_9BACL</name>
<feature type="domain" description="SLH" evidence="4">
    <location>
        <begin position="2014"/>
        <end position="2069"/>
    </location>
</feature>
<dbReference type="Proteomes" id="UP000612456">
    <property type="component" value="Unassembled WGS sequence"/>
</dbReference>
<organism evidence="5 6">
    <name type="scientific">Paenibacillus nasutitermitis</name>
    <dbReference type="NCBI Taxonomy" id="1652958"/>
    <lineage>
        <taxon>Bacteria</taxon>
        <taxon>Bacillati</taxon>
        <taxon>Bacillota</taxon>
        <taxon>Bacilli</taxon>
        <taxon>Bacillales</taxon>
        <taxon>Paenibacillaceae</taxon>
        <taxon>Paenibacillus</taxon>
    </lineage>
</organism>
<dbReference type="EMBL" id="BMHP01000016">
    <property type="protein sequence ID" value="GGE01430.1"/>
    <property type="molecule type" value="Genomic_DNA"/>
</dbReference>